<accession>A0ABD6EUE5</accession>
<dbReference type="Proteomes" id="UP001608902">
    <property type="component" value="Unassembled WGS sequence"/>
</dbReference>
<dbReference type="AlphaFoldDB" id="A0ABD6EUE5"/>
<name>A0ABD6EUE5_9BILA</name>
<evidence type="ECO:0000313" key="2">
    <source>
        <dbReference type="Proteomes" id="UP001608902"/>
    </source>
</evidence>
<gene>
    <name evidence="1" type="ORF">AB6A40_010142</name>
</gene>
<keyword evidence="2" id="KW-1185">Reference proteome</keyword>
<dbReference type="EMBL" id="JBGFUD010012261">
    <property type="protein sequence ID" value="MFH4983433.1"/>
    <property type="molecule type" value="Genomic_DNA"/>
</dbReference>
<comment type="caution">
    <text evidence="1">The sequence shown here is derived from an EMBL/GenBank/DDBJ whole genome shotgun (WGS) entry which is preliminary data.</text>
</comment>
<proteinExistence type="predicted"/>
<organism evidence="1 2">
    <name type="scientific">Gnathostoma spinigerum</name>
    <dbReference type="NCBI Taxonomy" id="75299"/>
    <lineage>
        <taxon>Eukaryota</taxon>
        <taxon>Metazoa</taxon>
        <taxon>Ecdysozoa</taxon>
        <taxon>Nematoda</taxon>
        <taxon>Chromadorea</taxon>
        <taxon>Rhabditida</taxon>
        <taxon>Spirurina</taxon>
        <taxon>Gnathostomatomorpha</taxon>
        <taxon>Gnathostomatoidea</taxon>
        <taxon>Gnathostomatidae</taxon>
        <taxon>Gnathostoma</taxon>
    </lineage>
</organism>
<evidence type="ECO:0000313" key="1">
    <source>
        <dbReference type="EMBL" id="MFH4983433.1"/>
    </source>
</evidence>
<reference evidence="1 2" key="1">
    <citation type="submission" date="2024-08" db="EMBL/GenBank/DDBJ databases">
        <title>Gnathostoma spinigerum genome.</title>
        <authorList>
            <person name="Gonzalez-Bertolin B."/>
            <person name="Monzon S."/>
            <person name="Zaballos A."/>
            <person name="Jimenez P."/>
            <person name="Dekumyoy P."/>
            <person name="Varona S."/>
            <person name="Cuesta I."/>
            <person name="Sumanam S."/>
            <person name="Adisakwattana P."/>
            <person name="Gasser R.B."/>
            <person name="Hernandez-Gonzalez A."/>
            <person name="Young N.D."/>
            <person name="Perteguer M.J."/>
        </authorList>
    </citation>
    <scope>NUCLEOTIDE SEQUENCE [LARGE SCALE GENOMIC DNA]</scope>
    <source>
        <strain evidence="1">AL3</strain>
        <tissue evidence="1">Liver</tissue>
    </source>
</reference>
<protein>
    <submittedName>
        <fullName evidence="1">Uncharacterized protein</fullName>
    </submittedName>
</protein>
<sequence>MESYGRKVEDEYGGAAEDFEYGRRDEYCGLPVGPSGYSVTSNFPSTSLLTILSRLSSLQLFIIRKTVVLP</sequence>